<feature type="region of interest" description="Disordered" evidence="1">
    <location>
        <begin position="98"/>
        <end position="120"/>
    </location>
</feature>
<feature type="chain" id="PRO_5040147368" evidence="2">
    <location>
        <begin position="19"/>
        <end position="815"/>
    </location>
</feature>
<feature type="compositionally biased region" description="Basic and acidic residues" evidence="1">
    <location>
        <begin position="439"/>
        <end position="458"/>
    </location>
</feature>
<feature type="region of interest" description="Disordered" evidence="1">
    <location>
        <begin position="315"/>
        <end position="480"/>
    </location>
</feature>
<comment type="caution">
    <text evidence="3">The sequence shown here is derived from an EMBL/GenBank/DDBJ whole genome shotgun (WGS) entry which is preliminary data.</text>
</comment>
<feature type="region of interest" description="Disordered" evidence="1">
    <location>
        <begin position="177"/>
        <end position="217"/>
    </location>
</feature>
<dbReference type="AlphaFoldDB" id="A0A9P8PDY7"/>
<dbReference type="Proteomes" id="UP000788993">
    <property type="component" value="Unassembled WGS sequence"/>
</dbReference>
<gene>
    <name evidence="3" type="ORF">OGATHE_003045</name>
</gene>
<feature type="compositionally biased region" description="Basic and acidic residues" evidence="1">
    <location>
        <begin position="466"/>
        <end position="479"/>
    </location>
</feature>
<feature type="compositionally biased region" description="Basic and acidic residues" evidence="1">
    <location>
        <begin position="688"/>
        <end position="703"/>
    </location>
</feature>
<feature type="compositionally biased region" description="Basic and acidic residues" evidence="1">
    <location>
        <begin position="606"/>
        <end position="633"/>
    </location>
</feature>
<evidence type="ECO:0000256" key="2">
    <source>
        <dbReference type="SAM" id="SignalP"/>
    </source>
</evidence>
<feature type="compositionally biased region" description="Basic residues" evidence="1">
    <location>
        <begin position="99"/>
        <end position="110"/>
    </location>
</feature>
<name>A0A9P8PDY7_9ASCO</name>
<dbReference type="EMBL" id="JAEUBD010000983">
    <property type="protein sequence ID" value="KAH3670232.1"/>
    <property type="molecule type" value="Genomic_DNA"/>
</dbReference>
<organism evidence="3 4">
    <name type="scientific">Ogataea polymorpha</name>
    <dbReference type="NCBI Taxonomy" id="460523"/>
    <lineage>
        <taxon>Eukaryota</taxon>
        <taxon>Fungi</taxon>
        <taxon>Dikarya</taxon>
        <taxon>Ascomycota</taxon>
        <taxon>Saccharomycotina</taxon>
        <taxon>Pichiomycetes</taxon>
        <taxon>Pichiales</taxon>
        <taxon>Pichiaceae</taxon>
        <taxon>Ogataea</taxon>
    </lineage>
</organism>
<keyword evidence="4" id="KW-1185">Reference proteome</keyword>
<reference evidence="3" key="2">
    <citation type="submission" date="2021-01" db="EMBL/GenBank/DDBJ databases">
        <authorList>
            <person name="Schikora-Tamarit M.A."/>
        </authorList>
    </citation>
    <scope>NUCLEOTIDE SEQUENCE</scope>
    <source>
        <strain evidence="3">NCAIM Y.01608</strain>
    </source>
</reference>
<feature type="compositionally biased region" description="Polar residues" evidence="1">
    <location>
        <begin position="713"/>
        <end position="725"/>
    </location>
</feature>
<evidence type="ECO:0000313" key="3">
    <source>
        <dbReference type="EMBL" id="KAH3670232.1"/>
    </source>
</evidence>
<feature type="region of interest" description="Disordered" evidence="1">
    <location>
        <begin position="572"/>
        <end position="744"/>
    </location>
</feature>
<proteinExistence type="predicted"/>
<feature type="region of interest" description="Disordered" evidence="1">
    <location>
        <begin position="21"/>
        <end position="42"/>
    </location>
</feature>
<feature type="compositionally biased region" description="Acidic residues" evidence="1">
    <location>
        <begin position="575"/>
        <end position="592"/>
    </location>
</feature>
<feature type="compositionally biased region" description="Low complexity" evidence="1">
    <location>
        <begin position="346"/>
        <end position="357"/>
    </location>
</feature>
<accession>A0A9P8PDY7</accession>
<protein>
    <submittedName>
        <fullName evidence="3">Uncharacterized protein</fullName>
    </submittedName>
</protein>
<feature type="compositionally biased region" description="Basic and acidic residues" evidence="1">
    <location>
        <begin position="323"/>
        <end position="344"/>
    </location>
</feature>
<feature type="compositionally biased region" description="Basic and acidic residues" evidence="1">
    <location>
        <begin position="111"/>
        <end position="120"/>
    </location>
</feature>
<sequence>MMLGRTLMPLSLMAMTNGEDAASVDAPKQRDSPKHLFGGSRQGSSWVGGLCGGEARQFCAAETERSGDKHGTQSLKAVVERSWIVPVASTDNLVFRASAGHKHNRQNNKTHHGDDLDEGKDKLGLTVALDSEKVDEHNHHVKNGHPGSRTDGVVPVLDGNGCCDKLDRHHHDPLHGVVPGHRKAPRGRNKSGVVLQKGAGDRKGDSQLTHGVNSAEDENANNKAAAMMLARSTSERLGSISATGNGLKESMNLVHMLASGNVVVSTAPEAESECLDGSDEDKLPFSVSLSMKEVEEKVHKEGLFPDHVEDIERNQHRHGQNQHVEKNTKVRADDTGLGSERELVRASASDSQGSSESDVAETDGSPREDGRQSRKSQQPVEDLSLLRRGGQETEQSKRKSEADGHERSSPSVDVAKDLWSKALLGKRGDGSGAGVHGGVSDRKHGHHDDHVENGRQHIDSSVLDGNDERRGSSVDRGRTEQSIVGIWHEQTNHGERDHVEECDSPEHLFDGRRQRLSRVVSFCCSQSAELGSGKRERSGHKHGTQTLETVRKCARVMEVFASNVATFWTTATIENDTEDDEADHSDDLDEGEDKLGLTVASDTEEVDNHNDHVENGHPRSRVDRRVPELDRQRGSHQFQRQHHQPLQSVVVRHAETPGRRNESGVVLDKRTRNWERDSQFTHGLDSTVNHDTHQSPCNEERSRASRRQGASGTDKQTCSNGTPESNHLDVSWPQVSLQRRTSTEDVGTLDVGEVGVELFDDSRLKGVLKVAKPALGARVGNLCLADWRHRGVNVSLVLFGVRHVEEKCQRANAAL</sequence>
<evidence type="ECO:0000313" key="4">
    <source>
        <dbReference type="Proteomes" id="UP000788993"/>
    </source>
</evidence>
<feature type="compositionally biased region" description="Basic and acidic residues" evidence="1">
    <location>
        <begin position="652"/>
        <end position="679"/>
    </location>
</feature>
<feature type="compositionally biased region" description="Basic and acidic residues" evidence="1">
    <location>
        <begin position="389"/>
        <end position="419"/>
    </location>
</feature>
<evidence type="ECO:0000256" key="1">
    <source>
        <dbReference type="SAM" id="MobiDB-lite"/>
    </source>
</evidence>
<feature type="compositionally biased region" description="Basic residues" evidence="1">
    <location>
        <begin position="180"/>
        <end position="189"/>
    </location>
</feature>
<reference evidence="3" key="1">
    <citation type="journal article" date="2021" name="Open Biol.">
        <title>Shared evolutionary footprints suggest mitochondrial oxidative damage underlies multiple complex I losses in fungi.</title>
        <authorList>
            <person name="Schikora-Tamarit M.A."/>
            <person name="Marcet-Houben M."/>
            <person name="Nosek J."/>
            <person name="Gabaldon T."/>
        </authorList>
    </citation>
    <scope>NUCLEOTIDE SEQUENCE</scope>
    <source>
        <strain evidence="3">NCAIM Y.01608</strain>
    </source>
</reference>
<feature type="signal peptide" evidence="2">
    <location>
        <begin position="1"/>
        <end position="18"/>
    </location>
</feature>
<keyword evidence="2" id="KW-0732">Signal</keyword>